<evidence type="ECO:0000256" key="5">
    <source>
        <dbReference type="PIRNR" id="PIRNR001369"/>
    </source>
</evidence>
<dbReference type="PANTHER" id="PTHR11739:SF4">
    <property type="entry name" value="CITRATE SYNTHASE, PEROXISOMAL"/>
    <property type="match status" value="1"/>
</dbReference>
<dbReference type="PIRSF" id="PIRSF001369">
    <property type="entry name" value="Citrate_synth"/>
    <property type="match status" value="1"/>
</dbReference>
<evidence type="ECO:0000256" key="6">
    <source>
        <dbReference type="PIRSR" id="PIRSR001369-1"/>
    </source>
</evidence>
<dbReference type="STRING" id="1236989.JCM15548_11244"/>
<dbReference type="PRINTS" id="PR00143">
    <property type="entry name" value="CITRTSNTHASE"/>
</dbReference>
<dbReference type="AlphaFoldDB" id="A0A0E9LU39"/>
<dbReference type="OrthoDB" id="9800864at2"/>
<dbReference type="GO" id="GO:0005829">
    <property type="term" value="C:cytosol"/>
    <property type="evidence" value="ECO:0007669"/>
    <property type="project" value="TreeGrafter"/>
</dbReference>
<keyword evidence="8" id="KW-1185">Reference proteome</keyword>
<comment type="pathway">
    <text evidence="1">Carbohydrate metabolism; tricarboxylic acid cycle; isocitrate from oxaloacetate: step 1/2.</text>
</comment>
<accession>A0A0E9LU39</accession>
<dbReference type="SUPFAM" id="SSF48256">
    <property type="entry name" value="Citrate synthase"/>
    <property type="match status" value="1"/>
</dbReference>
<dbReference type="InterPro" id="IPR016143">
    <property type="entry name" value="Citrate_synth-like_sm_a-sub"/>
</dbReference>
<feature type="active site" evidence="6">
    <location>
        <position position="384"/>
    </location>
</feature>
<dbReference type="Gene3D" id="1.10.580.10">
    <property type="entry name" value="Citrate Synthase, domain 1"/>
    <property type="match status" value="1"/>
</dbReference>
<dbReference type="InterPro" id="IPR036969">
    <property type="entry name" value="Citrate_synthase_sf"/>
</dbReference>
<dbReference type="GO" id="GO:0006099">
    <property type="term" value="P:tricarboxylic acid cycle"/>
    <property type="evidence" value="ECO:0007669"/>
    <property type="project" value="UniProtKB-UniPathway"/>
</dbReference>
<dbReference type="GO" id="GO:0005975">
    <property type="term" value="P:carbohydrate metabolic process"/>
    <property type="evidence" value="ECO:0007669"/>
    <property type="project" value="TreeGrafter"/>
</dbReference>
<dbReference type="InterPro" id="IPR016142">
    <property type="entry name" value="Citrate_synth-like_lrg_a-sub"/>
</dbReference>
<sequence>MALLDKLAKASVQSCDIDKELYNQYNVKRGLRNADFSGVLVGLTNIGNVVGYTKDENGVSIPRQGELYYRGYEISSLARGFQADGRHGFEETAFLLLSGKLPNKEELKEFCEMIRAEQELPFSVSKNLILSLRGKCVMNMLARTVLGLYTEDEEAENYSPENLIKQSISLIARFPVIVAYAYFGMRHSFQRKSLIIRHPKPGLSLAENFLYMLKGSGNYTRLEADLLDLALVLHAEHGGGNNSSFTTRVVSSSQTDTYSAISAALGSLKGGLHGGANIKVIRMMDNVKAHVKNWDDENEVDEYLTKMLNKKAFDGTGKIYGIGHAIYTLSDPRCVLLKEKARELARQAGREDEYNLYESIEKLAPKAFYRFKGSNTKTIAANVDFYSGFIYQCLGIPEELFTPIFAIARVAGWAAHRIEEVTSSSARIIRPAYKSVVDQRDYMPISER</sequence>
<comment type="caution">
    <text evidence="7">The sequence shown here is derived from an EMBL/GenBank/DDBJ whole genome shotgun (WGS) entry which is preliminary data.</text>
</comment>
<keyword evidence="3 5" id="KW-0808">Transferase</keyword>
<evidence type="ECO:0000256" key="2">
    <source>
        <dbReference type="ARBA" id="ARBA00010566"/>
    </source>
</evidence>
<dbReference type="RefSeq" id="WP_062122895.1">
    <property type="nucleotide sequence ID" value="NZ_BAZW01000006.1"/>
</dbReference>
<protein>
    <recommendedName>
        <fullName evidence="5">Citrate synthase</fullName>
    </recommendedName>
</protein>
<comment type="catalytic activity">
    <reaction evidence="4">
        <text>oxaloacetate + acetyl-CoA + H2O = citrate + CoA + H(+)</text>
        <dbReference type="Rhea" id="RHEA:16845"/>
        <dbReference type="ChEBI" id="CHEBI:15377"/>
        <dbReference type="ChEBI" id="CHEBI:15378"/>
        <dbReference type="ChEBI" id="CHEBI:16452"/>
        <dbReference type="ChEBI" id="CHEBI:16947"/>
        <dbReference type="ChEBI" id="CHEBI:57287"/>
        <dbReference type="ChEBI" id="CHEBI:57288"/>
        <dbReference type="EC" id="2.3.3.16"/>
    </reaction>
</comment>
<evidence type="ECO:0000313" key="7">
    <source>
        <dbReference type="EMBL" id="GAO29087.1"/>
    </source>
</evidence>
<proteinExistence type="inferred from homology"/>
<dbReference type="Proteomes" id="UP000032900">
    <property type="component" value="Unassembled WGS sequence"/>
</dbReference>
<dbReference type="NCBIfam" id="NF010635">
    <property type="entry name" value="PRK14032.1"/>
    <property type="match status" value="1"/>
</dbReference>
<dbReference type="PANTHER" id="PTHR11739">
    <property type="entry name" value="CITRATE SYNTHASE"/>
    <property type="match status" value="1"/>
</dbReference>
<dbReference type="Pfam" id="PF00285">
    <property type="entry name" value="Citrate_synt"/>
    <property type="match status" value="1"/>
</dbReference>
<gene>
    <name evidence="7" type="ORF">JCM15548_11244</name>
</gene>
<evidence type="ECO:0000313" key="8">
    <source>
        <dbReference type="Proteomes" id="UP000032900"/>
    </source>
</evidence>
<dbReference type="InterPro" id="IPR024176">
    <property type="entry name" value="Citrate_synthase_bac-typ"/>
</dbReference>
<dbReference type="InterPro" id="IPR002020">
    <property type="entry name" value="Citrate_synthase"/>
</dbReference>
<evidence type="ECO:0000256" key="3">
    <source>
        <dbReference type="ARBA" id="ARBA00022679"/>
    </source>
</evidence>
<comment type="similarity">
    <text evidence="2 5">Belongs to the citrate synthase family.</text>
</comment>
<evidence type="ECO:0000256" key="4">
    <source>
        <dbReference type="ARBA" id="ARBA00049288"/>
    </source>
</evidence>
<dbReference type="Gene3D" id="1.10.230.10">
    <property type="entry name" value="Cytochrome P450-Terp, domain 2"/>
    <property type="match status" value="1"/>
</dbReference>
<dbReference type="EMBL" id="BAZW01000006">
    <property type="protein sequence ID" value="GAO29087.1"/>
    <property type="molecule type" value="Genomic_DNA"/>
</dbReference>
<evidence type="ECO:0000256" key="1">
    <source>
        <dbReference type="ARBA" id="ARBA00004751"/>
    </source>
</evidence>
<name>A0A0E9LU39_9BACT</name>
<organism evidence="7 8">
    <name type="scientific">Geofilum rubicundum JCM 15548</name>
    <dbReference type="NCBI Taxonomy" id="1236989"/>
    <lineage>
        <taxon>Bacteria</taxon>
        <taxon>Pseudomonadati</taxon>
        <taxon>Bacteroidota</taxon>
        <taxon>Bacteroidia</taxon>
        <taxon>Marinilabiliales</taxon>
        <taxon>Marinilabiliaceae</taxon>
        <taxon>Geofilum</taxon>
    </lineage>
</organism>
<reference evidence="7 8" key="1">
    <citation type="journal article" date="2015" name="Microbes Environ.">
        <title>Distribution and evolution of nitrogen fixation genes in the phylum bacteroidetes.</title>
        <authorList>
            <person name="Inoue J."/>
            <person name="Oshima K."/>
            <person name="Suda W."/>
            <person name="Sakamoto M."/>
            <person name="Iino T."/>
            <person name="Noda S."/>
            <person name="Hongoh Y."/>
            <person name="Hattori M."/>
            <person name="Ohkuma M."/>
        </authorList>
    </citation>
    <scope>NUCLEOTIDE SEQUENCE [LARGE SCALE GENOMIC DNA]</scope>
    <source>
        <strain evidence="7">JCM 15548</strain>
    </source>
</reference>
<dbReference type="UniPathway" id="UPA00223"/>
<feature type="active site" evidence="6">
    <location>
        <position position="324"/>
    </location>
</feature>
<dbReference type="GO" id="GO:0036440">
    <property type="term" value="F:citrate synthase activity"/>
    <property type="evidence" value="ECO:0007669"/>
    <property type="project" value="UniProtKB-EC"/>
</dbReference>